<protein>
    <submittedName>
        <fullName evidence="1">Uncharacterized protein</fullName>
    </submittedName>
</protein>
<reference evidence="1" key="1">
    <citation type="submission" date="2023-06" db="EMBL/GenBank/DDBJ databases">
        <title>Genome-scale phylogeny and comparative genomics of the fungal order Sordariales.</title>
        <authorList>
            <consortium name="Lawrence Berkeley National Laboratory"/>
            <person name="Hensen N."/>
            <person name="Bonometti L."/>
            <person name="Westerberg I."/>
            <person name="Brannstrom I.O."/>
            <person name="Guillou S."/>
            <person name="Cros-Aarteil S."/>
            <person name="Calhoun S."/>
            <person name="Haridas S."/>
            <person name="Kuo A."/>
            <person name="Mondo S."/>
            <person name="Pangilinan J."/>
            <person name="Riley R."/>
            <person name="Labutti K."/>
            <person name="Andreopoulos B."/>
            <person name="Lipzen A."/>
            <person name="Chen C."/>
            <person name="Yanf M."/>
            <person name="Daum C."/>
            <person name="Ng V."/>
            <person name="Clum A."/>
            <person name="Steindorff A."/>
            <person name="Ohm R."/>
            <person name="Martin F."/>
            <person name="Silar P."/>
            <person name="Natvig D."/>
            <person name="Lalanne C."/>
            <person name="Gautier V."/>
            <person name="Ament-Velasquez S.L."/>
            <person name="Kruys A."/>
            <person name="Hutchinson M.I."/>
            <person name="Powell A.J."/>
            <person name="Barry K."/>
            <person name="Miller A.N."/>
            <person name="Grigoriev I.V."/>
            <person name="Debuchy R."/>
            <person name="Gladieux P."/>
            <person name="Thoren M.H."/>
            <person name="Johannesson H."/>
        </authorList>
    </citation>
    <scope>NUCLEOTIDE SEQUENCE</scope>
    <source>
        <strain evidence="1">SMH2532-1</strain>
    </source>
</reference>
<proteinExistence type="predicted"/>
<dbReference type="Proteomes" id="UP001174936">
    <property type="component" value="Unassembled WGS sequence"/>
</dbReference>
<evidence type="ECO:0000313" key="1">
    <source>
        <dbReference type="EMBL" id="KAK0649104.1"/>
    </source>
</evidence>
<dbReference type="EMBL" id="JAULSV010000003">
    <property type="protein sequence ID" value="KAK0649104.1"/>
    <property type="molecule type" value="Genomic_DNA"/>
</dbReference>
<accession>A0AA39YB81</accession>
<keyword evidence="2" id="KW-1185">Reference proteome</keyword>
<name>A0AA39YB81_9PEZI</name>
<sequence length="303" mass="33833">MRTSVIPPQIFLPLGAVKLGRLVTSIQHPHQNYHDPLPSHTAAQTPNLISARDSFTSDHTTNSNLHLRSSLTSLLSTGFSKQTKTRTQITTEQVQTYTLANSDAWFDEAMKLPAARAWIERNIDRGRTIYLIVGYHTATDACIRQASVVEGSTTGEIVLPVGMALASAAGVAGPVVSSALGEVLDPSVMMEAMEADGEAQRCVFRGEQVCAVEYRKVRHRWLSSRDLDKARLSERVCRWSSVEQSRDDEGEEEEDVIEVELDSKYQLIPRRYVKINKVSFKAGLKGCQRSLSFMRKKAENQRR</sequence>
<gene>
    <name evidence="1" type="ORF">B0T16DRAFT_507676</name>
</gene>
<comment type="caution">
    <text evidence="1">The sequence shown here is derived from an EMBL/GenBank/DDBJ whole genome shotgun (WGS) entry which is preliminary data.</text>
</comment>
<evidence type="ECO:0000313" key="2">
    <source>
        <dbReference type="Proteomes" id="UP001174936"/>
    </source>
</evidence>
<organism evidence="1 2">
    <name type="scientific">Cercophora newfieldiana</name>
    <dbReference type="NCBI Taxonomy" id="92897"/>
    <lineage>
        <taxon>Eukaryota</taxon>
        <taxon>Fungi</taxon>
        <taxon>Dikarya</taxon>
        <taxon>Ascomycota</taxon>
        <taxon>Pezizomycotina</taxon>
        <taxon>Sordariomycetes</taxon>
        <taxon>Sordariomycetidae</taxon>
        <taxon>Sordariales</taxon>
        <taxon>Lasiosphaeriaceae</taxon>
        <taxon>Cercophora</taxon>
    </lineage>
</organism>
<dbReference type="AlphaFoldDB" id="A0AA39YB81"/>